<dbReference type="AlphaFoldDB" id="A0A2T2PCC2"/>
<evidence type="ECO:0000256" key="1">
    <source>
        <dbReference type="SAM" id="MobiDB-lite"/>
    </source>
</evidence>
<keyword evidence="3" id="KW-1185">Reference proteome</keyword>
<gene>
    <name evidence="2" type="ORF">BS50DRAFT_628501</name>
</gene>
<reference evidence="2 3" key="1">
    <citation type="journal article" date="2018" name="Front. Microbiol.">
        <title>Genome-Wide Analysis of Corynespora cassiicola Leaf Fall Disease Putative Effectors.</title>
        <authorList>
            <person name="Lopez D."/>
            <person name="Ribeiro S."/>
            <person name="Label P."/>
            <person name="Fumanal B."/>
            <person name="Venisse J.S."/>
            <person name="Kohler A."/>
            <person name="de Oliveira R.R."/>
            <person name="Labutti K."/>
            <person name="Lipzen A."/>
            <person name="Lail K."/>
            <person name="Bauer D."/>
            <person name="Ohm R.A."/>
            <person name="Barry K.W."/>
            <person name="Spatafora J."/>
            <person name="Grigoriev I.V."/>
            <person name="Martin F.M."/>
            <person name="Pujade-Renaud V."/>
        </authorList>
    </citation>
    <scope>NUCLEOTIDE SEQUENCE [LARGE SCALE GENOMIC DNA]</scope>
    <source>
        <strain evidence="2 3">Philippines</strain>
    </source>
</reference>
<evidence type="ECO:0000313" key="2">
    <source>
        <dbReference type="EMBL" id="PSN75300.1"/>
    </source>
</evidence>
<accession>A0A2T2PCC2</accession>
<dbReference type="EMBL" id="KZ678128">
    <property type="protein sequence ID" value="PSN75300.1"/>
    <property type="molecule type" value="Genomic_DNA"/>
</dbReference>
<organism evidence="2 3">
    <name type="scientific">Corynespora cassiicola Philippines</name>
    <dbReference type="NCBI Taxonomy" id="1448308"/>
    <lineage>
        <taxon>Eukaryota</taxon>
        <taxon>Fungi</taxon>
        <taxon>Dikarya</taxon>
        <taxon>Ascomycota</taxon>
        <taxon>Pezizomycotina</taxon>
        <taxon>Dothideomycetes</taxon>
        <taxon>Pleosporomycetidae</taxon>
        <taxon>Pleosporales</taxon>
        <taxon>Corynesporascaceae</taxon>
        <taxon>Corynespora</taxon>
    </lineage>
</organism>
<sequence length="256" mass="29260">MNTRVPGWYLHKPDEHHKPPLNPALRPTALASGARPLPPPPKKIPAVSSACSITAPEVRSLVAPLFYNIIFAAEHCNRTAQNLHLAAAQFAKLSLPDIISRDELRRRLSEYMNMLDAAYAKYSRCLEELDEDVLKERFSKGDWPHPNALREAMFELKKWTDHRDGVNKQLRKRREMFEWCLRWLDNYKMEKEKHEQRRDSGTGAVDEKAAEKLAELKIEVTEGIVRFKEACPDVVLSFLELLGKDKEAATDGSSDS</sequence>
<proteinExistence type="predicted"/>
<dbReference type="Proteomes" id="UP000240883">
    <property type="component" value="Unassembled WGS sequence"/>
</dbReference>
<protein>
    <submittedName>
        <fullName evidence="2">Uncharacterized protein</fullName>
    </submittedName>
</protein>
<evidence type="ECO:0000313" key="3">
    <source>
        <dbReference type="Proteomes" id="UP000240883"/>
    </source>
</evidence>
<feature type="region of interest" description="Disordered" evidence="1">
    <location>
        <begin position="1"/>
        <end position="38"/>
    </location>
</feature>
<name>A0A2T2PCC2_CORCC</name>